<dbReference type="InterPro" id="IPR001387">
    <property type="entry name" value="Cro/C1-type_HTH"/>
</dbReference>
<dbReference type="PANTHER" id="PTHR30376:SF3">
    <property type="entry name" value="RNA POLYMERASE SIGMA FACTOR RPOH"/>
    <property type="match status" value="1"/>
</dbReference>
<accession>A0A1J0GH69</accession>
<dbReference type="InterPro" id="IPR007627">
    <property type="entry name" value="RNA_pol_sigma70_r2"/>
</dbReference>
<dbReference type="NCBIfam" id="TIGR02937">
    <property type="entry name" value="sigma70-ECF"/>
    <property type="match status" value="1"/>
</dbReference>
<evidence type="ECO:0000256" key="1">
    <source>
        <dbReference type="ARBA" id="ARBA00007788"/>
    </source>
</evidence>
<dbReference type="InterPro" id="IPR013324">
    <property type="entry name" value="RNA_pol_sigma_r3/r4-like"/>
</dbReference>
<dbReference type="Pfam" id="PF04545">
    <property type="entry name" value="Sigma70_r4"/>
    <property type="match status" value="1"/>
</dbReference>
<protein>
    <recommendedName>
        <fullName evidence="7">RNA polymerase sigma factor</fullName>
    </recommendedName>
</protein>
<evidence type="ECO:0000313" key="9">
    <source>
        <dbReference type="EMBL" id="APC40659.1"/>
    </source>
</evidence>
<keyword evidence="4 7" id="KW-0731">Sigma factor</keyword>
<keyword evidence="5 7" id="KW-0238">DNA-binding</keyword>
<dbReference type="OrthoDB" id="9809557at2"/>
<evidence type="ECO:0000256" key="7">
    <source>
        <dbReference type="RuleBase" id="RU362124"/>
    </source>
</evidence>
<dbReference type="STRING" id="1552.A7L45_11530"/>
<name>A0A1J0GH69_9CLOT</name>
<dbReference type="InterPro" id="IPR007630">
    <property type="entry name" value="RNA_pol_sigma70_r4"/>
</dbReference>
<dbReference type="NCBIfam" id="NF004471">
    <property type="entry name" value="PRK05803.1"/>
    <property type="match status" value="1"/>
</dbReference>
<gene>
    <name evidence="9" type="ORF">A7L45_11530</name>
</gene>
<dbReference type="PROSITE" id="PS00715">
    <property type="entry name" value="SIGMA70_1"/>
    <property type="match status" value="1"/>
</dbReference>
<evidence type="ECO:0000256" key="4">
    <source>
        <dbReference type="ARBA" id="ARBA00023082"/>
    </source>
</evidence>
<keyword evidence="3 7" id="KW-0805">Transcription regulation</keyword>
<keyword evidence="6 7" id="KW-0804">Transcription</keyword>
<dbReference type="PRINTS" id="PR00046">
    <property type="entry name" value="SIGMA70FCT"/>
</dbReference>
<keyword evidence="2" id="KW-0749">Sporulation</keyword>
<dbReference type="InterPro" id="IPR013325">
    <property type="entry name" value="RNA_pol_sigma_r2"/>
</dbReference>
<reference evidence="10" key="1">
    <citation type="journal article" date="2016" name="Front. Microbiol.">
        <title>Complete Genome Sequence of Clostridium estertheticum DSM 8809, a Microbe Identified in Spoiled Vacuum Packed Beef.</title>
        <authorList>
            <person name="Yu Z."/>
            <person name="Gunn L."/>
            <person name="Brennan E."/>
            <person name="Reid R."/>
            <person name="Wall P.G."/>
            <person name="Gaora O.P."/>
            <person name="Hurley D."/>
            <person name="Bolton D."/>
            <person name="Fanning S."/>
        </authorList>
    </citation>
    <scope>NUCLEOTIDE SEQUENCE [LARGE SCALE GENOMIC DNA]</scope>
    <source>
        <strain evidence="10">DSM 8809</strain>
    </source>
</reference>
<keyword evidence="10" id="KW-1185">Reference proteome</keyword>
<dbReference type="GO" id="GO:0016987">
    <property type="term" value="F:sigma factor activity"/>
    <property type="evidence" value="ECO:0007669"/>
    <property type="project" value="UniProtKB-KW"/>
</dbReference>
<dbReference type="InterPro" id="IPR000943">
    <property type="entry name" value="RNA_pol_sigma70"/>
</dbReference>
<dbReference type="Pfam" id="PF04542">
    <property type="entry name" value="Sigma70_r2"/>
    <property type="match status" value="1"/>
</dbReference>
<dbReference type="AlphaFoldDB" id="A0A1J0GH69"/>
<dbReference type="InterPro" id="IPR036388">
    <property type="entry name" value="WH-like_DNA-bd_sf"/>
</dbReference>
<evidence type="ECO:0000313" key="10">
    <source>
        <dbReference type="Proteomes" id="UP000182569"/>
    </source>
</evidence>
<dbReference type="InterPro" id="IPR014284">
    <property type="entry name" value="RNA_pol_sigma-70_dom"/>
</dbReference>
<dbReference type="GO" id="GO:0003677">
    <property type="term" value="F:DNA binding"/>
    <property type="evidence" value="ECO:0007669"/>
    <property type="project" value="UniProtKB-KW"/>
</dbReference>
<organism evidence="9 10">
    <name type="scientific">Clostridium estertheticum subsp. estertheticum</name>
    <dbReference type="NCBI Taxonomy" id="1552"/>
    <lineage>
        <taxon>Bacteria</taxon>
        <taxon>Bacillati</taxon>
        <taxon>Bacillota</taxon>
        <taxon>Clostridia</taxon>
        <taxon>Eubacteriales</taxon>
        <taxon>Clostridiaceae</taxon>
        <taxon>Clostridium</taxon>
    </lineage>
</organism>
<comment type="similarity">
    <text evidence="1 7">Belongs to the sigma-70 factor family.</text>
</comment>
<dbReference type="PANTHER" id="PTHR30376">
    <property type="entry name" value="SIGMA FACTOR RPOH HEAT SHOCK RELATED"/>
    <property type="match status" value="1"/>
</dbReference>
<evidence type="ECO:0000259" key="8">
    <source>
        <dbReference type="PROSITE" id="PS50943"/>
    </source>
</evidence>
<comment type="function">
    <text evidence="7">Sigma factors are initiation factors that promote the attachment of RNA polymerase to specific initiation sites and are then released.</text>
</comment>
<dbReference type="PROSITE" id="PS00716">
    <property type="entry name" value="SIGMA70_2"/>
    <property type="match status" value="1"/>
</dbReference>
<dbReference type="InterPro" id="IPR014209">
    <property type="entry name" value="RNA_pol_sigma-K"/>
</dbReference>
<proteinExistence type="inferred from homology"/>
<dbReference type="SUPFAM" id="SSF88659">
    <property type="entry name" value="Sigma3 and sigma4 domains of RNA polymerase sigma factors"/>
    <property type="match status" value="1"/>
</dbReference>
<dbReference type="Gene3D" id="1.10.10.10">
    <property type="entry name" value="Winged helix-like DNA-binding domain superfamily/Winged helix DNA-binding domain"/>
    <property type="match status" value="1"/>
</dbReference>
<evidence type="ECO:0000256" key="3">
    <source>
        <dbReference type="ARBA" id="ARBA00023015"/>
    </source>
</evidence>
<dbReference type="GO" id="GO:0030435">
    <property type="term" value="P:sporulation resulting in formation of a cellular spore"/>
    <property type="evidence" value="ECO:0007669"/>
    <property type="project" value="UniProtKB-KW"/>
</dbReference>
<dbReference type="InterPro" id="IPR050813">
    <property type="entry name" value="Sigma-70_Factor"/>
</dbReference>
<evidence type="ECO:0000256" key="5">
    <source>
        <dbReference type="ARBA" id="ARBA00023125"/>
    </source>
</evidence>
<dbReference type="EMBL" id="CP015756">
    <property type="protein sequence ID" value="APC40659.1"/>
    <property type="molecule type" value="Genomic_DNA"/>
</dbReference>
<dbReference type="PIRSF" id="PIRSF000770">
    <property type="entry name" value="RNA_pol_sigma-SigE/K"/>
    <property type="match status" value="1"/>
</dbReference>
<dbReference type="NCBIfam" id="TIGR02846">
    <property type="entry name" value="spore_sigmaK"/>
    <property type="match status" value="1"/>
</dbReference>
<dbReference type="CDD" id="cd06171">
    <property type="entry name" value="Sigma70_r4"/>
    <property type="match status" value="1"/>
</dbReference>
<dbReference type="GO" id="GO:0006352">
    <property type="term" value="P:DNA-templated transcription initiation"/>
    <property type="evidence" value="ECO:0007669"/>
    <property type="project" value="InterPro"/>
</dbReference>
<dbReference type="KEGG" id="ceu:A7L45_11530"/>
<sequence length="236" mass="26655">MFFMNCLLDMIGNVTFLTAYITGSSSFPQPLSEEEEKFYLIKLGEGDLLAKGILVERNLRLVAHIVKKYSYPGKDVDDLISIGTVGLIKAIDSFDINKGTRLATYAARCIENEILMLIRNNKKTKGEVYLQDPIGTDKEGNEISLMDVLSSDEDSIVDIVESKIQIKKLYNKINVALMDREKTIIQMRYGLLDGNPRTQREIALILGISRSYVSRIEKRALKKLNKELNSTKKIGK</sequence>
<feature type="domain" description="HTH cro/C1-type" evidence="8">
    <location>
        <begin position="198"/>
        <end position="218"/>
    </location>
</feature>
<dbReference type="Gene3D" id="1.20.120.1810">
    <property type="match status" value="1"/>
</dbReference>
<evidence type="ECO:0000256" key="6">
    <source>
        <dbReference type="ARBA" id="ARBA00023163"/>
    </source>
</evidence>
<dbReference type="Proteomes" id="UP000182569">
    <property type="component" value="Chromosome"/>
</dbReference>
<dbReference type="PROSITE" id="PS50943">
    <property type="entry name" value="HTH_CROC1"/>
    <property type="match status" value="1"/>
</dbReference>
<evidence type="ECO:0000256" key="2">
    <source>
        <dbReference type="ARBA" id="ARBA00022969"/>
    </source>
</evidence>
<dbReference type="SUPFAM" id="SSF88946">
    <property type="entry name" value="Sigma2 domain of RNA polymerase sigma factors"/>
    <property type="match status" value="1"/>
</dbReference>